<dbReference type="Proteomes" id="UP000308549">
    <property type="component" value="Unassembled WGS sequence"/>
</dbReference>
<gene>
    <name evidence="1" type="ORF">B0A50_08650</name>
</gene>
<sequence length="201" mass="22007">MLSSMLDHSAAQKAAALELIQALVYRQDERLQDLCRASDSPTYHAFLSPERLPALDDLADSPAMRMKQLLKRSNDLPSNLSACATTPTTPTEGPTHGAWSPLSDTTLDQLLASRLKAFGTSTMCSERVLGIMQQDDVCAIRFQEMNRLGALDKTSTLRLHFTGGKVDAIDEYVDARRSFGYERAVGVERPVAALPKPISVV</sequence>
<name>A0A4U0TJH8_9PEZI</name>
<proteinExistence type="predicted"/>
<protein>
    <submittedName>
        <fullName evidence="1">Uncharacterized protein</fullName>
    </submittedName>
</protein>
<reference evidence="1 2" key="1">
    <citation type="submission" date="2017-03" db="EMBL/GenBank/DDBJ databases">
        <title>Genomes of endolithic fungi from Antarctica.</title>
        <authorList>
            <person name="Coleine C."/>
            <person name="Masonjones S."/>
            <person name="Stajich J.E."/>
        </authorList>
    </citation>
    <scope>NUCLEOTIDE SEQUENCE [LARGE SCALE GENOMIC DNA]</scope>
    <source>
        <strain evidence="1 2">CCFEE 6315</strain>
    </source>
</reference>
<keyword evidence="2" id="KW-1185">Reference proteome</keyword>
<evidence type="ECO:0000313" key="2">
    <source>
        <dbReference type="Proteomes" id="UP000308549"/>
    </source>
</evidence>
<evidence type="ECO:0000313" key="1">
    <source>
        <dbReference type="EMBL" id="TKA21954.1"/>
    </source>
</evidence>
<dbReference type="AlphaFoldDB" id="A0A4U0TJH8"/>
<dbReference type="EMBL" id="NAJL01000091">
    <property type="protein sequence ID" value="TKA21954.1"/>
    <property type="molecule type" value="Genomic_DNA"/>
</dbReference>
<comment type="caution">
    <text evidence="1">The sequence shown here is derived from an EMBL/GenBank/DDBJ whole genome shotgun (WGS) entry which is preliminary data.</text>
</comment>
<accession>A0A4U0TJH8</accession>
<organism evidence="1 2">
    <name type="scientific">Salinomyces thailandicus</name>
    <dbReference type="NCBI Taxonomy" id="706561"/>
    <lineage>
        <taxon>Eukaryota</taxon>
        <taxon>Fungi</taxon>
        <taxon>Dikarya</taxon>
        <taxon>Ascomycota</taxon>
        <taxon>Pezizomycotina</taxon>
        <taxon>Dothideomycetes</taxon>
        <taxon>Dothideomycetidae</taxon>
        <taxon>Mycosphaerellales</taxon>
        <taxon>Teratosphaeriaceae</taxon>
        <taxon>Salinomyces</taxon>
    </lineage>
</organism>
<dbReference type="OrthoDB" id="3830266at2759"/>